<evidence type="ECO:0000313" key="2">
    <source>
        <dbReference type="Proteomes" id="UP000242687"/>
    </source>
</evidence>
<dbReference type="EMBL" id="PGFJ01000002">
    <property type="protein sequence ID" value="PJJ79253.1"/>
    <property type="molecule type" value="Genomic_DNA"/>
</dbReference>
<proteinExistence type="predicted"/>
<gene>
    <name evidence="1" type="ORF">CLV57_2380</name>
</gene>
<comment type="caution">
    <text evidence="1">The sequence shown here is derived from an EMBL/GenBank/DDBJ whole genome shotgun (WGS) entry which is preliminary data.</text>
</comment>
<evidence type="ECO:0000313" key="1">
    <source>
        <dbReference type="EMBL" id="PJJ79253.1"/>
    </source>
</evidence>
<organism evidence="1 2">
    <name type="scientific">Mucilaginibacter auburnensis</name>
    <dbReference type="NCBI Taxonomy" id="1457233"/>
    <lineage>
        <taxon>Bacteria</taxon>
        <taxon>Pseudomonadati</taxon>
        <taxon>Bacteroidota</taxon>
        <taxon>Sphingobacteriia</taxon>
        <taxon>Sphingobacteriales</taxon>
        <taxon>Sphingobacteriaceae</taxon>
        <taxon>Mucilaginibacter</taxon>
    </lineage>
</organism>
<dbReference type="AlphaFoldDB" id="A0A2H9VLQ9"/>
<dbReference type="Proteomes" id="UP000242687">
    <property type="component" value="Unassembled WGS sequence"/>
</dbReference>
<accession>A0A2H9VLQ9</accession>
<name>A0A2H9VLQ9_9SPHI</name>
<reference evidence="1 2" key="1">
    <citation type="submission" date="2017-11" db="EMBL/GenBank/DDBJ databases">
        <title>Genomic Encyclopedia of Archaeal and Bacterial Type Strains, Phase II (KMG-II): From Individual Species to Whole Genera.</title>
        <authorList>
            <person name="Goeker M."/>
        </authorList>
    </citation>
    <scope>NUCLEOTIDE SEQUENCE [LARGE SCALE GENOMIC DNA]</scope>
    <source>
        <strain evidence="1 2">DSM 28175</strain>
    </source>
</reference>
<sequence length="152" mass="17038">MAGLSCNGDKISRQPVDKNALMNIIKQLAEVEGKHAQDTSSNLLRDWAEKYSLVEVDTLSIHADSNMVKVCVVRNKDFPHIIIQLPVHLQRQLTFADFDHVFGAGIESPRPKEPISFSVMFRAAKVGDIRVAVNSHRPPNAVHPEIYEILIM</sequence>
<protein>
    <submittedName>
        <fullName evidence="1">Uncharacterized protein</fullName>
    </submittedName>
</protein>
<keyword evidence="2" id="KW-1185">Reference proteome</keyword>